<feature type="domain" description="Protein N-terminal glutamine amidohydrolase alpha beta roll" evidence="6">
    <location>
        <begin position="11"/>
        <end position="178"/>
    </location>
</feature>
<dbReference type="InterPro" id="IPR036291">
    <property type="entry name" value="NAD(P)-bd_dom_sf"/>
</dbReference>
<keyword evidence="5" id="KW-0812">Transmembrane</keyword>
<evidence type="ECO:0000256" key="5">
    <source>
        <dbReference type="SAM" id="Phobius"/>
    </source>
</evidence>
<dbReference type="Gene3D" id="3.10.620.10">
    <property type="entry name" value="Protein N-terminal glutamine amidohydrolase, alpha beta roll"/>
    <property type="match status" value="1"/>
</dbReference>
<dbReference type="InterPro" id="IPR020904">
    <property type="entry name" value="Sc_DH/Rdtase_CS"/>
</dbReference>
<accession>A0A9N9FBA2</accession>
<dbReference type="GO" id="GO:0016020">
    <property type="term" value="C:membrane"/>
    <property type="evidence" value="ECO:0007669"/>
    <property type="project" value="TreeGrafter"/>
</dbReference>
<dbReference type="OrthoDB" id="1933717at2759"/>
<reference evidence="7" key="1">
    <citation type="submission" date="2021-06" db="EMBL/GenBank/DDBJ databases">
        <authorList>
            <person name="Kallberg Y."/>
            <person name="Tangrot J."/>
            <person name="Rosling A."/>
        </authorList>
    </citation>
    <scope>NUCLEOTIDE SEQUENCE</scope>
    <source>
        <strain evidence="7">UK204</strain>
    </source>
</reference>
<dbReference type="AlphaFoldDB" id="A0A9N9FBA2"/>
<dbReference type="InterPro" id="IPR002347">
    <property type="entry name" value="SDR_fam"/>
</dbReference>
<comment type="similarity">
    <text evidence="1">Belongs to the short-chain dehydrogenases/reductases (SDR) family.</text>
</comment>
<dbReference type="GO" id="GO:0016811">
    <property type="term" value="F:hydrolase activity, acting on carbon-nitrogen (but not peptide) bonds, in linear amides"/>
    <property type="evidence" value="ECO:0007669"/>
    <property type="project" value="InterPro"/>
</dbReference>
<organism evidence="7 8">
    <name type="scientific">Funneliformis caledonium</name>
    <dbReference type="NCBI Taxonomy" id="1117310"/>
    <lineage>
        <taxon>Eukaryota</taxon>
        <taxon>Fungi</taxon>
        <taxon>Fungi incertae sedis</taxon>
        <taxon>Mucoromycota</taxon>
        <taxon>Glomeromycotina</taxon>
        <taxon>Glomeromycetes</taxon>
        <taxon>Glomerales</taxon>
        <taxon>Glomeraceae</taxon>
        <taxon>Funneliformis</taxon>
    </lineage>
</organism>
<evidence type="ECO:0000313" key="7">
    <source>
        <dbReference type="EMBL" id="CAG8522757.1"/>
    </source>
</evidence>
<comment type="function">
    <text evidence="4">Putative oxidoreductase.</text>
</comment>
<dbReference type="NCBIfam" id="NF004825">
    <property type="entry name" value="PRK06181.1"/>
    <property type="match status" value="1"/>
</dbReference>
<keyword evidence="5" id="KW-0472">Membrane</keyword>
<dbReference type="InterPro" id="IPR023128">
    <property type="entry name" value="Prot_N_Gln_amidohydro_ab_roll"/>
</dbReference>
<name>A0A9N9FBA2_9GLOM</name>
<dbReference type="InterPro" id="IPR037132">
    <property type="entry name" value="N_Gln_amidohydro_ab_roll_sf"/>
</dbReference>
<dbReference type="EMBL" id="CAJVPQ010000954">
    <property type="protein sequence ID" value="CAG8522757.1"/>
    <property type="molecule type" value="Genomic_DNA"/>
</dbReference>
<keyword evidence="5" id="KW-1133">Transmembrane helix</keyword>
<evidence type="ECO:0000313" key="8">
    <source>
        <dbReference type="Proteomes" id="UP000789570"/>
    </source>
</evidence>
<dbReference type="Pfam" id="PF09764">
    <property type="entry name" value="Nt_Gln_amidase"/>
    <property type="match status" value="1"/>
</dbReference>
<evidence type="ECO:0000256" key="1">
    <source>
        <dbReference type="ARBA" id="ARBA00006484"/>
    </source>
</evidence>
<dbReference type="Proteomes" id="UP000789570">
    <property type="component" value="Unassembled WGS sequence"/>
</dbReference>
<dbReference type="PROSITE" id="PS00061">
    <property type="entry name" value="ADH_SHORT"/>
    <property type="match status" value="1"/>
</dbReference>
<sequence length="484" mass="54229">MSDFSNEKLIYTPCYCEENVYHLCKAFGKLDDVYVCFISNENRSIPIWKQRASKFPDGIVIWDYHVILLVKEMSNSTKVYDLDTTLSFPCDFSIYVQESFKTLDDPQYYRKYRIIPAETYLKIFASDRSHMIKKDGTWYASPPIYSPISTSESVNNLPSFINMIENVDSKDFGFVLDDDVTAYFTETLVFIGFMLLVPILYVANFYFRYKRYKAATPWSIQDKVVVITGASSGIGEALAYEFARQDANLILCGRKVDSLAKVAKECKETCGAKNVTIQKVDVTSETDVMRFVASLEASHNKIDCLVLNAGVSMGETLESVEDFELIKTIMDVNYFGATMLAFNSLPLLKNAEKPRIVVNSSLAGIIPVPFRTGYAGSKFALRGFFESLQNELIDDNIFITMVYPGVVKTDINKNRLGDNPKALDFSNAMPSDECAKIIVDGTVQGKKEIVFTATGKLGRLMEAAGPSGISNEVMAHVGDELQHD</sequence>
<keyword evidence="2" id="KW-0521">NADP</keyword>
<dbReference type="Gene3D" id="3.40.50.720">
    <property type="entry name" value="NAD(P)-binding Rossmann-like Domain"/>
    <property type="match status" value="1"/>
</dbReference>
<keyword evidence="8" id="KW-1185">Reference proteome</keyword>
<dbReference type="PANTHER" id="PTHR44196">
    <property type="entry name" value="DEHYDROGENASE/REDUCTASE SDR FAMILY MEMBER 7B"/>
    <property type="match status" value="1"/>
</dbReference>
<feature type="transmembrane region" description="Helical" evidence="5">
    <location>
        <begin position="188"/>
        <end position="207"/>
    </location>
</feature>
<proteinExistence type="inferred from homology"/>
<evidence type="ECO:0000256" key="4">
    <source>
        <dbReference type="ARBA" id="ARBA00037096"/>
    </source>
</evidence>
<dbReference type="Pfam" id="PF00106">
    <property type="entry name" value="adh_short"/>
    <property type="match status" value="1"/>
</dbReference>
<comment type="caution">
    <text evidence="7">The sequence shown here is derived from an EMBL/GenBank/DDBJ whole genome shotgun (WGS) entry which is preliminary data.</text>
</comment>
<protein>
    <submittedName>
        <fullName evidence="7">1832_t:CDS:1</fullName>
    </submittedName>
</protein>
<dbReference type="PRINTS" id="PR00081">
    <property type="entry name" value="GDHRDH"/>
</dbReference>
<dbReference type="PANTHER" id="PTHR44196:SF1">
    <property type="entry name" value="DEHYDROGENASE_REDUCTASE SDR FAMILY MEMBER 7B"/>
    <property type="match status" value="1"/>
</dbReference>
<dbReference type="GO" id="GO:0016491">
    <property type="term" value="F:oxidoreductase activity"/>
    <property type="evidence" value="ECO:0007669"/>
    <property type="project" value="UniProtKB-KW"/>
</dbReference>
<evidence type="ECO:0000259" key="6">
    <source>
        <dbReference type="Pfam" id="PF09764"/>
    </source>
</evidence>
<evidence type="ECO:0000256" key="2">
    <source>
        <dbReference type="ARBA" id="ARBA00022857"/>
    </source>
</evidence>
<keyword evidence="3" id="KW-0560">Oxidoreductase</keyword>
<dbReference type="SUPFAM" id="SSF51735">
    <property type="entry name" value="NAD(P)-binding Rossmann-fold domains"/>
    <property type="match status" value="1"/>
</dbReference>
<evidence type="ECO:0000256" key="3">
    <source>
        <dbReference type="ARBA" id="ARBA00023002"/>
    </source>
</evidence>
<gene>
    <name evidence="7" type="ORF">FCALED_LOCUS4785</name>
</gene>